<name>A0ABS2P4C7_9BACI</name>
<evidence type="ECO:0000256" key="1">
    <source>
        <dbReference type="SAM" id="Phobius"/>
    </source>
</evidence>
<dbReference type="InterPro" id="IPR007163">
    <property type="entry name" value="VCA0040-like"/>
</dbReference>
<keyword evidence="1" id="KW-1133">Transmembrane helix</keyword>
<gene>
    <name evidence="2" type="ORF">JOC95_003688</name>
</gene>
<feature type="transmembrane region" description="Helical" evidence="1">
    <location>
        <begin position="6"/>
        <end position="33"/>
    </location>
</feature>
<evidence type="ECO:0000313" key="2">
    <source>
        <dbReference type="EMBL" id="MBM7621780.1"/>
    </source>
</evidence>
<keyword evidence="1" id="KW-0812">Transmembrane</keyword>
<dbReference type="Proteomes" id="UP000737402">
    <property type="component" value="Unassembled WGS sequence"/>
</dbReference>
<feature type="transmembrane region" description="Helical" evidence="1">
    <location>
        <begin position="54"/>
        <end position="77"/>
    </location>
</feature>
<feature type="transmembrane region" description="Helical" evidence="1">
    <location>
        <begin position="83"/>
        <end position="100"/>
    </location>
</feature>
<comment type="caution">
    <text evidence="2">The sequence shown here is derived from an EMBL/GenBank/DDBJ whole genome shotgun (WGS) entry which is preliminary data.</text>
</comment>
<dbReference type="EMBL" id="JAFBED010000010">
    <property type="protein sequence ID" value="MBM7621780.1"/>
    <property type="molecule type" value="Genomic_DNA"/>
</dbReference>
<sequence length="276" mass="30149">MEWKNIFRGMIMGVSDVVPGVSGGTIAFILGIYDRLIDAISGFFSRDWLHHLRFLLPLVLGVGTSILLFSKVITYFIDNYYQPTQFLFLGLIIGILPMLVKESDLKKSFTKKDYLALVLAFILVASMAFLKESTMAPIETLTVTTAIGLFFAGWIASMTMLLPGVSGSLMLLIMGVYYTALNALHTLNIPIILALVAGGGVGFIISSKVIKFLMNAYPRLTFACIIGLVLGSTIVVFPGISSSLFLNIASIVTFVLGMIIVHFIGRMNNKMVQKAN</sequence>
<feature type="transmembrane region" description="Helical" evidence="1">
    <location>
        <begin position="161"/>
        <end position="181"/>
    </location>
</feature>
<keyword evidence="3" id="KW-1185">Reference proteome</keyword>
<protein>
    <submittedName>
        <fullName evidence="2">Membrane protein</fullName>
    </submittedName>
</protein>
<dbReference type="PANTHER" id="PTHR37308">
    <property type="entry name" value="INTEGRAL MEMBRANE PROTEIN"/>
    <property type="match status" value="1"/>
</dbReference>
<feature type="transmembrane region" description="Helical" evidence="1">
    <location>
        <begin position="112"/>
        <end position="130"/>
    </location>
</feature>
<feature type="transmembrane region" description="Helical" evidence="1">
    <location>
        <begin position="187"/>
        <end position="205"/>
    </location>
</feature>
<reference evidence="2 3" key="1">
    <citation type="submission" date="2021-01" db="EMBL/GenBank/DDBJ databases">
        <title>Genomic Encyclopedia of Type Strains, Phase IV (KMG-IV): sequencing the most valuable type-strain genomes for metagenomic binning, comparative biology and taxonomic classification.</title>
        <authorList>
            <person name="Goeker M."/>
        </authorList>
    </citation>
    <scope>NUCLEOTIDE SEQUENCE [LARGE SCALE GENOMIC DNA]</scope>
    <source>
        <strain evidence="2 3">DSM 25879</strain>
    </source>
</reference>
<feature type="transmembrane region" description="Helical" evidence="1">
    <location>
        <begin position="217"/>
        <end position="238"/>
    </location>
</feature>
<feature type="transmembrane region" description="Helical" evidence="1">
    <location>
        <begin position="136"/>
        <end position="154"/>
    </location>
</feature>
<dbReference type="PANTHER" id="PTHR37308:SF1">
    <property type="entry name" value="POLYPRENYL-PHOSPHATE TRANSPORTER"/>
    <property type="match status" value="1"/>
</dbReference>
<dbReference type="RefSeq" id="WP_204418574.1">
    <property type="nucleotide sequence ID" value="NZ_JAFBED010000010.1"/>
</dbReference>
<organism evidence="2 3">
    <name type="scientific">Sutcliffiella tianshenii</name>
    <dbReference type="NCBI Taxonomy" id="1463404"/>
    <lineage>
        <taxon>Bacteria</taxon>
        <taxon>Bacillati</taxon>
        <taxon>Bacillota</taxon>
        <taxon>Bacilli</taxon>
        <taxon>Bacillales</taxon>
        <taxon>Bacillaceae</taxon>
        <taxon>Sutcliffiella</taxon>
    </lineage>
</organism>
<dbReference type="Pfam" id="PF04018">
    <property type="entry name" value="VCA0040-like"/>
    <property type="match status" value="1"/>
</dbReference>
<proteinExistence type="predicted"/>
<feature type="transmembrane region" description="Helical" evidence="1">
    <location>
        <begin position="244"/>
        <end position="264"/>
    </location>
</feature>
<accession>A0ABS2P4C7</accession>
<evidence type="ECO:0000313" key="3">
    <source>
        <dbReference type="Proteomes" id="UP000737402"/>
    </source>
</evidence>
<keyword evidence="1" id="KW-0472">Membrane</keyword>